<keyword evidence="2" id="KW-1185">Reference proteome</keyword>
<proteinExistence type="predicted"/>
<accession>A0ABY1ZPD4</accession>
<name>A0ABY1ZPD4_9GAMM</name>
<evidence type="ECO:0008006" key="3">
    <source>
        <dbReference type="Google" id="ProtNLM"/>
    </source>
</evidence>
<dbReference type="InterPro" id="IPR057079">
    <property type="entry name" value="IcmW-like"/>
</dbReference>
<reference evidence="1 2" key="1">
    <citation type="submission" date="2019-02" db="EMBL/GenBank/DDBJ databases">
        <title>Marinobacter halodurans sp. nov., a marine bacterium isolated from sea tidal flat.</title>
        <authorList>
            <person name="Yoo Y."/>
            <person name="Lee D.W."/>
            <person name="Kim B.S."/>
            <person name="Kim J.-J."/>
        </authorList>
    </citation>
    <scope>NUCLEOTIDE SEQUENCE [LARGE SCALE GENOMIC DNA]</scope>
    <source>
        <strain evidence="1 2">YJ-S3-2</strain>
    </source>
</reference>
<evidence type="ECO:0000313" key="1">
    <source>
        <dbReference type="EMBL" id="TBW57450.1"/>
    </source>
</evidence>
<dbReference type="EMBL" id="SJDL01000008">
    <property type="protein sequence ID" value="TBW57450.1"/>
    <property type="molecule type" value="Genomic_DNA"/>
</dbReference>
<protein>
    <recommendedName>
        <fullName evidence="3">Transcriptional regulator TetR C-terminal Proteobacteria type domain-containing protein</fullName>
    </recommendedName>
</protein>
<comment type="caution">
    <text evidence="1">The sequence shown here is derived from an EMBL/GenBank/DDBJ whole genome shotgun (WGS) entry which is preliminary data.</text>
</comment>
<evidence type="ECO:0000313" key="2">
    <source>
        <dbReference type="Proteomes" id="UP000313645"/>
    </source>
</evidence>
<gene>
    <name evidence="1" type="ORF">EZI54_07260</name>
</gene>
<organism evidence="1 2">
    <name type="scientific">Marinobacter halodurans</name>
    <dbReference type="NCBI Taxonomy" id="2528979"/>
    <lineage>
        <taxon>Bacteria</taxon>
        <taxon>Pseudomonadati</taxon>
        <taxon>Pseudomonadota</taxon>
        <taxon>Gammaproteobacteria</taxon>
        <taxon>Pseudomonadales</taxon>
        <taxon>Marinobacteraceae</taxon>
        <taxon>Marinobacter</taxon>
    </lineage>
</organism>
<dbReference type="Proteomes" id="UP000313645">
    <property type="component" value="Unassembled WGS sequence"/>
</dbReference>
<dbReference type="Pfam" id="PF23130">
    <property type="entry name" value="IcmW"/>
    <property type="match status" value="1"/>
</dbReference>
<sequence>MDEADTWHLEGDLRIREALDRLIEKLQESPVVARFSIDNPEQVVELLGWMRTSSALMLLHYSTDDRREVLDLFVNACTEILKTRPDDENTQRAASVAIERFLAFERIALLGRLFSPERAQVIEKAVADAVRIVDTESYAGRENG</sequence>